<dbReference type="SUPFAM" id="SSF56645">
    <property type="entry name" value="Acyl-CoA dehydrogenase NM domain-like"/>
    <property type="match status" value="1"/>
</dbReference>
<dbReference type="InterPro" id="IPR013786">
    <property type="entry name" value="AcylCoA_DH/ox_N"/>
</dbReference>
<dbReference type="GO" id="GO:0050660">
    <property type="term" value="F:flavin adenine dinucleotide binding"/>
    <property type="evidence" value="ECO:0007669"/>
    <property type="project" value="InterPro"/>
</dbReference>
<dbReference type="EMBL" id="BCLY01000004">
    <property type="protein sequence ID" value="GAQ05164.1"/>
    <property type="molecule type" value="Genomic_DNA"/>
</dbReference>
<evidence type="ECO:0000256" key="4">
    <source>
        <dbReference type="ARBA" id="ARBA00022827"/>
    </source>
</evidence>
<dbReference type="Gene3D" id="2.40.110.10">
    <property type="entry name" value="Butyryl-CoA Dehydrogenase, subunit A, domain 2"/>
    <property type="match status" value="1"/>
</dbReference>
<organism evidence="10 11">
    <name type="scientific">Aspergillus lentulus</name>
    <dbReference type="NCBI Taxonomy" id="293939"/>
    <lineage>
        <taxon>Eukaryota</taxon>
        <taxon>Fungi</taxon>
        <taxon>Dikarya</taxon>
        <taxon>Ascomycota</taxon>
        <taxon>Pezizomycotina</taxon>
        <taxon>Eurotiomycetes</taxon>
        <taxon>Eurotiomycetidae</taxon>
        <taxon>Eurotiales</taxon>
        <taxon>Aspergillaceae</taxon>
        <taxon>Aspergillus</taxon>
        <taxon>Aspergillus subgen. Fumigati</taxon>
    </lineage>
</organism>
<dbReference type="InterPro" id="IPR009100">
    <property type="entry name" value="AcylCoA_DH/oxidase_NM_dom_sf"/>
</dbReference>
<dbReference type="Pfam" id="PF02770">
    <property type="entry name" value="Acyl-CoA_dh_M"/>
    <property type="match status" value="1"/>
</dbReference>
<dbReference type="SUPFAM" id="SSF47203">
    <property type="entry name" value="Acyl-CoA dehydrogenase C-terminal domain-like"/>
    <property type="match status" value="1"/>
</dbReference>
<dbReference type="Pfam" id="PF02771">
    <property type="entry name" value="Acyl-CoA_dh_N"/>
    <property type="match status" value="1"/>
</dbReference>
<dbReference type="Proteomes" id="UP000051487">
    <property type="component" value="Unassembled WGS sequence"/>
</dbReference>
<proteinExistence type="inferred from homology"/>
<evidence type="ECO:0000259" key="9">
    <source>
        <dbReference type="Pfam" id="PF02771"/>
    </source>
</evidence>
<keyword evidence="3 6" id="KW-0285">Flavoprotein</keyword>
<comment type="caution">
    <text evidence="10">The sequence shown here is derived from an EMBL/GenBank/DDBJ whole genome shotgun (WGS) entry which is preliminary data.</text>
</comment>
<protein>
    <submittedName>
        <fullName evidence="10">Long-chain specific acyl-CoA dehydrogenase, mitochondrial</fullName>
    </submittedName>
</protein>
<dbReference type="InterPro" id="IPR009075">
    <property type="entry name" value="AcylCo_DH/oxidase_C"/>
</dbReference>
<keyword evidence="4 6" id="KW-0274">FAD</keyword>
<keyword evidence="5 6" id="KW-0560">Oxidoreductase</keyword>
<evidence type="ECO:0000313" key="11">
    <source>
        <dbReference type="Proteomes" id="UP000051487"/>
    </source>
</evidence>
<dbReference type="InterPro" id="IPR006091">
    <property type="entry name" value="Acyl-CoA_Oxase/DH_mid-dom"/>
</dbReference>
<comment type="cofactor">
    <cofactor evidence="1 6">
        <name>FAD</name>
        <dbReference type="ChEBI" id="CHEBI:57692"/>
    </cofactor>
</comment>
<dbReference type="Gene3D" id="1.10.540.10">
    <property type="entry name" value="Acyl-CoA dehydrogenase/oxidase, N-terminal domain"/>
    <property type="match status" value="1"/>
</dbReference>
<evidence type="ECO:0000256" key="3">
    <source>
        <dbReference type="ARBA" id="ARBA00022630"/>
    </source>
</evidence>
<evidence type="ECO:0000256" key="2">
    <source>
        <dbReference type="ARBA" id="ARBA00009347"/>
    </source>
</evidence>
<reference evidence="10 11" key="1">
    <citation type="submission" date="2015-11" db="EMBL/GenBank/DDBJ databases">
        <title>Aspergillus lentulus strain IFM 54703T.</title>
        <authorList>
            <person name="Kusuya Y."/>
            <person name="Sakai K."/>
            <person name="Kamei K."/>
            <person name="Takahashi H."/>
            <person name="Yaguchi T."/>
        </authorList>
    </citation>
    <scope>NUCLEOTIDE SEQUENCE [LARGE SCALE GENOMIC DNA]</scope>
    <source>
        <strain evidence="10 11">IFM 54703</strain>
    </source>
</reference>
<dbReference type="InterPro" id="IPR036250">
    <property type="entry name" value="AcylCo_DH-like_C"/>
</dbReference>
<evidence type="ECO:0000256" key="1">
    <source>
        <dbReference type="ARBA" id="ARBA00001974"/>
    </source>
</evidence>
<evidence type="ECO:0000259" key="8">
    <source>
        <dbReference type="Pfam" id="PF02770"/>
    </source>
</evidence>
<evidence type="ECO:0000256" key="6">
    <source>
        <dbReference type="RuleBase" id="RU362125"/>
    </source>
</evidence>
<dbReference type="PANTHER" id="PTHR48083">
    <property type="entry name" value="MEDIUM-CHAIN SPECIFIC ACYL-COA DEHYDROGENASE, MITOCHONDRIAL-RELATED"/>
    <property type="match status" value="1"/>
</dbReference>
<dbReference type="InterPro" id="IPR037069">
    <property type="entry name" value="AcylCoA_DH/ox_N_sf"/>
</dbReference>
<comment type="similarity">
    <text evidence="2 6">Belongs to the acyl-CoA dehydrogenase family.</text>
</comment>
<evidence type="ECO:0000259" key="7">
    <source>
        <dbReference type="Pfam" id="PF00441"/>
    </source>
</evidence>
<dbReference type="AlphaFoldDB" id="A0AAN4T8T8"/>
<gene>
    <name evidence="10" type="ORF">ALT_2485</name>
</gene>
<dbReference type="GO" id="GO:0033539">
    <property type="term" value="P:fatty acid beta-oxidation using acyl-CoA dehydrogenase"/>
    <property type="evidence" value="ECO:0007669"/>
    <property type="project" value="TreeGrafter"/>
</dbReference>
<feature type="domain" description="Acyl-CoA dehydrogenase/oxidase C-terminal" evidence="7">
    <location>
        <begin position="267"/>
        <end position="424"/>
    </location>
</feature>
<dbReference type="Gene3D" id="1.20.140.10">
    <property type="entry name" value="Butyryl-CoA Dehydrogenase, subunit A, domain 3"/>
    <property type="match status" value="1"/>
</dbReference>
<dbReference type="GO" id="GO:0003995">
    <property type="term" value="F:acyl-CoA dehydrogenase activity"/>
    <property type="evidence" value="ECO:0007669"/>
    <property type="project" value="TreeGrafter"/>
</dbReference>
<dbReference type="PANTHER" id="PTHR48083:SF15">
    <property type="entry name" value="ACYL-COA DEHYDROGENASE APDG"/>
    <property type="match status" value="1"/>
</dbReference>
<evidence type="ECO:0000256" key="5">
    <source>
        <dbReference type="ARBA" id="ARBA00023002"/>
    </source>
</evidence>
<evidence type="ECO:0000313" key="10">
    <source>
        <dbReference type="EMBL" id="GAQ05164.1"/>
    </source>
</evidence>
<dbReference type="InterPro" id="IPR046373">
    <property type="entry name" value="Acyl-CoA_Oxase/DH_mid-dom_sf"/>
</dbReference>
<sequence length="621" mass="68261">MADVSPNPIPFSEPPYLRGLPSPYYTASHRRFQKACRAFVWENLLSHAMEWEKAGTVPEHVFKDFCKHNMLLPNLPAPLPVDWLKKLGIHDILGVKVEEWDYLHTGIYCDELARSGLAGPGASLSAGFAFGIPPIIKYGSKELQERFLPDLLTGRKRGCIAITEPEAGSDVANITTTATKTPDGKYYIINGAKKWITNGIWSDYTTMAVRTGGPGAAGLSVILVPLKGHPGVTMRRLKVSGQITGGTTYIELDDVKVPVGNLIGREGDGMRIIMTNFNHERLTIAVGVTRQARVALASAFQYTMKREAFGKTLMDQPVVRHRLAKAGAELETMWAWVEQILYQLCHLSKEEADQQLGGITALAKAKAAMVLNECAQCAVLLFGGAGYTASGQGELVEAILRDVPGARIPGGSEDVLLDLAVRQLVKIYQAGEKKLAKQAKILELPPSPDALSRLDSEDIQNLALHLVSVLRSLPDLRKRPSVNSRRNLLSDVLRLHSAISTDDFETYQLIPLLTTVVKEESDHQIWSCSETFAVLAESTPPPKRLPFLDQTPFLHTTSSFVNSFEQRKHIDAVLKEELGSTYIGVQGFYEAYFGSIEGLEPSGAALFQRCLMLWVAVQLTS</sequence>
<feature type="domain" description="Acyl-CoA oxidase/dehydrogenase middle" evidence="8">
    <location>
        <begin position="159"/>
        <end position="255"/>
    </location>
</feature>
<dbReference type="InterPro" id="IPR050741">
    <property type="entry name" value="Acyl-CoA_dehydrogenase"/>
</dbReference>
<accession>A0AAN4T8T8</accession>
<dbReference type="Pfam" id="PF00441">
    <property type="entry name" value="Acyl-CoA_dh_1"/>
    <property type="match status" value="1"/>
</dbReference>
<name>A0AAN4T8T8_ASPLE</name>
<dbReference type="GO" id="GO:0005737">
    <property type="term" value="C:cytoplasm"/>
    <property type="evidence" value="ECO:0007669"/>
    <property type="project" value="TreeGrafter"/>
</dbReference>
<feature type="domain" description="Acyl-CoA dehydrogenase/oxidase N-terminal" evidence="9">
    <location>
        <begin position="26"/>
        <end position="154"/>
    </location>
</feature>